<dbReference type="RefSeq" id="WP_130610587.1">
    <property type="nucleotide sequence ID" value="NZ_AP019368.1"/>
</dbReference>
<dbReference type="PANTHER" id="PTHR36195:SF4">
    <property type="entry name" value="DOMAIN PROTEIN, PUTATIVE (AFU_ORTHOLOGUE AFUA_5G01990)-RELATED"/>
    <property type="match status" value="1"/>
</dbReference>
<feature type="domain" description="Catalase core" evidence="1">
    <location>
        <begin position="89"/>
        <end position="208"/>
    </location>
</feature>
<dbReference type="InterPro" id="IPR020835">
    <property type="entry name" value="Catalase_sf"/>
</dbReference>
<dbReference type="Proteomes" id="UP000291236">
    <property type="component" value="Chromosome"/>
</dbReference>
<dbReference type="SUPFAM" id="SSF56634">
    <property type="entry name" value="Heme-dependent catalase-like"/>
    <property type="match status" value="1"/>
</dbReference>
<dbReference type="PANTHER" id="PTHR36195">
    <property type="entry name" value="DOMAIN PROTEIN, PUTATIVE (AFU_ORTHOLOGUE AFUA_5G01990)-RELATED-RELATED"/>
    <property type="match status" value="1"/>
</dbReference>
<name>A0A4P2VM97_FLUSA</name>
<evidence type="ECO:0000259" key="1">
    <source>
        <dbReference type="Pfam" id="PF00199"/>
    </source>
</evidence>
<keyword evidence="3" id="KW-1185">Reference proteome</keyword>
<evidence type="ECO:0000313" key="3">
    <source>
        <dbReference type="Proteomes" id="UP000291236"/>
    </source>
</evidence>
<dbReference type="GO" id="GO:0004096">
    <property type="term" value="F:catalase activity"/>
    <property type="evidence" value="ECO:0007669"/>
    <property type="project" value="InterPro"/>
</dbReference>
<dbReference type="EMBL" id="AP019368">
    <property type="protein sequence ID" value="BBH53868.1"/>
    <property type="molecule type" value="Genomic_DNA"/>
</dbReference>
<dbReference type="KEGG" id="sbf:JCM31447_23210"/>
<organism evidence="2 3">
    <name type="scientific">Fluviispira sanaruensis</name>
    <dbReference type="NCBI Taxonomy" id="2493639"/>
    <lineage>
        <taxon>Bacteria</taxon>
        <taxon>Pseudomonadati</taxon>
        <taxon>Bdellovibrionota</taxon>
        <taxon>Oligoflexia</taxon>
        <taxon>Silvanigrellales</taxon>
        <taxon>Silvanigrellaceae</taxon>
        <taxon>Fluviispira</taxon>
    </lineage>
</organism>
<proteinExistence type="predicted"/>
<dbReference type="GO" id="GO:0020037">
    <property type="term" value="F:heme binding"/>
    <property type="evidence" value="ECO:0007669"/>
    <property type="project" value="InterPro"/>
</dbReference>
<accession>A0A4P2VM97</accession>
<gene>
    <name evidence="2" type="ORF">JCM31447_23210</name>
</gene>
<dbReference type="AlphaFoldDB" id="A0A4P2VM97"/>
<dbReference type="Pfam" id="PF00199">
    <property type="entry name" value="Catalase"/>
    <property type="match status" value="1"/>
</dbReference>
<dbReference type="Gene3D" id="2.40.180.10">
    <property type="entry name" value="Catalase core domain"/>
    <property type="match status" value="1"/>
</dbReference>
<reference evidence="2 3" key="1">
    <citation type="submission" date="2018-12" db="EMBL/GenBank/DDBJ databases">
        <title>Rubrispira sanarue gen. nov., sp., nov., a member of the order Silvanigrellales, isolated from a brackish lake in Hamamatsu Japan.</title>
        <authorList>
            <person name="Maejima Y."/>
            <person name="Iino T."/>
            <person name="Muraguchi Y."/>
            <person name="Fukuda K."/>
            <person name="Nojiri H."/>
            <person name="Ohkuma M."/>
            <person name="Moriuchi R."/>
            <person name="Dohra H."/>
            <person name="Kimbara K."/>
            <person name="Shintani M."/>
        </authorList>
    </citation>
    <scope>NUCLEOTIDE SEQUENCE [LARGE SCALE GENOMIC DNA]</scope>
    <source>
        <strain evidence="2 3">RF1110005</strain>
    </source>
</reference>
<protein>
    <submittedName>
        <fullName evidence="2">Catalase</fullName>
    </submittedName>
</protein>
<dbReference type="InterPro" id="IPR011614">
    <property type="entry name" value="Catalase_core"/>
</dbReference>
<evidence type="ECO:0000313" key="2">
    <source>
        <dbReference type="EMBL" id="BBH53868.1"/>
    </source>
</evidence>
<dbReference type="OrthoDB" id="336698at2"/>
<sequence length="415" mass="47145">MKIKIFNYAISIVLGSFTFAHINFAIASENPIKKQDELISASESPLDRNLSLPNIEDLEYLQSDENLEKIVAQMFQSIVKKGQVSRPGEARAAKRGAHAKHHGCAVGKFIIEKGLPKVFRKGVFAREIEYKAFVRFSNGTSEIKSDLIPDSHGMAIKLLGINAQLLDDYEANGEKNTQDFIMIDTPIFFLRKAEDYISVMTASARGPDGLKEWMKSHPYEAVILTQSLKEMKISPLGSQFWSQTPYKLGANNAMKFTAKPCAKQNFSDLPLKNAVNDNYLKEGLAQYLAKENACYEFFVIPQRDKKNMPIEDSTIEWPTQWNGQKNIFKLATLLLPKGQVTNSDLSMQYCEDMSFTPWHGTEDLKPLGEVNLVRKYVYSELSKFRLHLNNLTQLLPSEDIWQKLMGQRKNTVEKE</sequence>